<gene>
    <name evidence="1" type="ORF">MDA_GLEAN10004299</name>
</gene>
<evidence type="ECO:0000313" key="2">
    <source>
        <dbReference type="Proteomes" id="UP000010556"/>
    </source>
</evidence>
<dbReference type="EMBL" id="KB111317">
    <property type="protein sequence ID" value="ELK26022.1"/>
    <property type="molecule type" value="Genomic_DNA"/>
</dbReference>
<proteinExistence type="predicted"/>
<keyword evidence="2" id="KW-1185">Reference proteome</keyword>
<name>L5LIK2_MYODS</name>
<sequence length="81" mass="8393">MQGSNAKAMSACAEAIKALGKPKEVKTKISKGGSHKLSQLAYITDPKRGVSIAEGLRLCQPKAKAKAQTKSWVAAAALAQA</sequence>
<evidence type="ECO:0000313" key="1">
    <source>
        <dbReference type="EMBL" id="ELK26022.1"/>
    </source>
</evidence>
<dbReference type="AlphaFoldDB" id="L5LIK2"/>
<dbReference type="GO" id="GO:0005840">
    <property type="term" value="C:ribosome"/>
    <property type="evidence" value="ECO:0007669"/>
    <property type="project" value="UniProtKB-KW"/>
</dbReference>
<accession>L5LIK2</accession>
<dbReference type="Proteomes" id="UP000010556">
    <property type="component" value="Unassembled WGS sequence"/>
</dbReference>
<keyword evidence="1" id="KW-0689">Ribosomal protein</keyword>
<protein>
    <submittedName>
        <fullName evidence="1">60S ribosomal protein L29</fullName>
    </submittedName>
</protein>
<organism evidence="1 2">
    <name type="scientific">Myotis davidii</name>
    <name type="common">David's myotis</name>
    <dbReference type="NCBI Taxonomy" id="225400"/>
    <lineage>
        <taxon>Eukaryota</taxon>
        <taxon>Metazoa</taxon>
        <taxon>Chordata</taxon>
        <taxon>Craniata</taxon>
        <taxon>Vertebrata</taxon>
        <taxon>Euteleostomi</taxon>
        <taxon>Mammalia</taxon>
        <taxon>Eutheria</taxon>
        <taxon>Laurasiatheria</taxon>
        <taxon>Chiroptera</taxon>
        <taxon>Yangochiroptera</taxon>
        <taxon>Vespertilionidae</taxon>
        <taxon>Myotis</taxon>
    </lineage>
</organism>
<keyword evidence="1" id="KW-0687">Ribonucleoprotein</keyword>
<reference evidence="2" key="1">
    <citation type="journal article" date="2013" name="Science">
        <title>Comparative analysis of bat genomes provides insight into the evolution of flight and immunity.</title>
        <authorList>
            <person name="Zhang G."/>
            <person name="Cowled C."/>
            <person name="Shi Z."/>
            <person name="Huang Z."/>
            <person name="Bishop-Lilly K.A."/>
            <person name="Fang X."/>
            <person name="Wynne J.W."/>
            <person name="Xiong Z."/>
            <person name="Baker M.L."/>
            <person name="Zhao W."/>
            <person name="Tachedjian M."/>
            <person name="Zhu Y."/>
            <person name="Zhou P."/>
            <person name="Jiang X."/>
            <person name="Ng J."/>
            <person name="Yang L."/>
            <person name="Wu L."/>
            <person name="Xiao J."/>
            <person name="Feng Y."/>
            <person name="Chen Y."/>
            <person name="Sun X."/>
            <person name="Zhang Y."/>
            <person name="Marsh G.A."/>
            <person name="Crameri G."/>
            <person name="Broder C.C."/>
            <person name="Frey K.G."/>
            <person name="Wang L.F."/>
            <person name="Wang J."/>
        </authorList>
    </citation>
    <scope>NUCLEOTIDE SEQUENCE [LARGE SCALE GENOMIC DNA]</scope>
</reference>